<dbReference type="Pfam" id="PF10025">
    <property type="entry name" value="DUF2267"/>
    <property type="match status" value="1"/>
</dbReference>
<organism evidence="7 8">
    <name type="scientific">Nocardioides aquiterrae</name>
    <dbReference type="NCBI Taxonomy" id="203799"/>
    <lineage>
        <taxon>Bacteria</taxon>
        <taxon>Bacillati</taxon>
        <taxon>Actinomycetota</taxon>
        <taxon>Actinomycetes</taxon>
        <taxon>Propionibacteriales</taxon>
        <taxon>Nocardioidaceae</taxon>
        <taxon>Nocardioides</taxon>
    </lineage>
</organism>
<accession>A0ABN1U9D8</accession>
<evidence type="ECO:0000256" key="6">
    <source>
        <dbReference type="SAM" id="MobiDB-lite"/>
    </source>
</evidence>
<dbReference type="Gene3D" id="1.10.490.110">
    <property type="entry name" value="Uncharacterized conserved protein DUF2267"/>
    <property type="match status" value="1"/>
</dbReference>
<dbReference type="InterPro" id="IPR038282">
    <property type="entry name" value="DUF2267_sf"/>
</dbReference>
<comment type="similarity">
    <text evidence="2">Belongs to the pterin-4-alpha-carbinolamine dehydratase family.</text>
</comment>
<evidence type="ECO:0000256" key="1">
    <source>
        <dbReference type="ARBA" id="ARBA00001554"/>
    </source>
</evidence>
<dbReference type="Proteomes" id="UP001499979">
    <property type="component" value="Unassembled WGS sequence"/>
</dbReference>
<dbReference type="EC" id="4.2.1.96" evidence="3"/>
<dbReference type="EMBL" id="BAAAJE010000002">
    <property type="protein sequence ID" value="GAA1129321.1"/>
    <property type="molecule type" value="Genomic_DNA"/>
</dbReference>
<name>A0ABN1U9D8_9ACTN</name>
<dbReference type="RefSeq" id="WP_343905597.1">
    <property type="nucleotide sequence ID" value="NZ_BAAAJE010000002.1"/>
</dbReference>
<evidence type="ECO:0000313" key="7">
    <source>
        <dbReference type="EMBL" id="GAA1129321.1"/>
    </source>
</evidence>
<dbReference type="InterPro" id="IPR001533">
    <property type="entry name" value="Pterin_deHydtase"/>
</dbReference>
<dbReference type="Pfam" id="PF01329">
    <property type="entry name" value="Pterin_4a"/>
    <property type="match status" value="1"/>
</dbReference>
<dbReference type="InterPro" id="IPR036428">
    <property type="entry name" value="PCD_sf"/>
</dbReference>
<dbReference type="Gene3D" id="3.30.1360.20">
    <property type="entry name" value="Transcriptional coactivator/pterin dehydratase"/>
    <property type="match status" value="1"/>
</dbReference>
<comment type="caution">
    <text evidence="7">The sequence shown here is derived from an EMBL/GenBank/DDBJ whole genome shotgun (WGS) entry which is preliminary data.</text>
</comment>
<dbReference type="SUPFAM" id="SSF55248">
    <property type="entry name" value="PCD-like"/>
    <property type="match status" value="1"/>
</dbReference>
<gene>
    <name evidence="7" type="ORF">GCM10009606_06410</name>
</gene>
<keyword evidence="8" id="KW-1185">Reference proteome</keyword>
<proteinExistence type="inferred from homology"/>
<comment type="catalytic activity">
    <reaction evidence="1">
        <text>(4aS,6R)-4a-hydroxy-L-erythro-5,6,7,8-tetrahydrobiopterin = (6R)-L-erythro-6,7-dihydrobiopterin + H2O</text>
        <dbReference type="Rhea" id="RHEA:11920"/>
        <dbReference type="ChEBI" id="CHEBI:15377"/>
        <dbReference type="ChEBI" id="CHEBI:15642"/>
        <dbReference type="ChEBI" id="CHEBI:43120"/>
        <dbReference type="EC" id="4.2.1.96"/>
    </reaction>
</comment>
<sequence>MAIGHKALVNAVAKRAGRDDLDRVERETESVLAGVARRVGPDGRARLAGLLPRGFAKIVTESTTPVEDPGLASFLATVSSVPGDDPERARYVAQAVLSFVAEMDPAVAETLRAELPDEFGDLFTRPPARSGEATASPTPPTPPTRLDSAAPPVLTREEVEGALEELPGWTGDEHRIRRTVSLPAEVADDVRERIARVEEQLNHHAVVEEDQDGTTYLLWTHSRGGVTELDIELAARISDIVDNV</sequence>
<evidence type="ECO:0000256" key="4">
    <source>
        <dbReference type="ARBA" id="ARBA00021735"/>
    </source>
</evidence>
<evidence type="ECO:0000256" key="5">
    <source>
        <dbReference type="ARBA" id="ARBA00023239"/>
    </source>
</evidence>
<reference evidence="7 8" key="1">
    <citation type="journal article" date="2019" name="Int. J. Syst. Evol. Microbiol.">
        <title>The Global Catalogue of Microorganisms (GCM) 10K type strain sequencing project: providing services to taxonomists for standard genome sequencing and annotation.</title>
        <authorList>
            <consortium name="The Broad Institute Genomics Platform"/>
            <consortium name="The Broad Institute Genome Sequencing Center for Infectious Disease"/>
            <person name="Wu L."/>
            <person name="Ma J."/>
        </authorList>
    </citation>
    <scope>NUCLEOTIDE SEQUENCE [LARGE SCALE GENOMIC DNA]</scope>
    <source>
        <strain evidence="7 8">JCM 11813</strain>
    </source>
</reference>
<feature type="region of interest" description="Disordered" evidence="6">
    <location>
        <begin position="122"/>
        <end position="150"/>
    </location>
</feature>
<dbReference type="InterPro" id="IPR018727">
    <property type="entry name" value="DUF2267"/>
</dbReference>
<protein>
    <recommendedName>
        <fullName evidence="4">Putative pterin-4-alpha-carbinolamine dehydratase</fullName>
        <ecNumber evidence="3">4.2.1.96</ecNumber>
    </recommendedName>
</protein>
<evidence type="ECO:0000256" key="2">
    <source>
        <dbReference type="ARBA" id="ARBA00006472"/>
    </source>
</evidence>
<keyword evidence="5" id="KW-0456">Lyase</keyword>
<evidence type="ECO:0000313" key="8">
    <source>
        <dbReference type="Proteomes" id="UP001499979"/>
    </source>
</evidence>
<evidence type="ECO:0000256" key="3">
    <source>
        <dbReference type="ARBA" id="ARBA00013252"/>
    </source>
</evidence>